<dbReference type="Gene3D" id="3.90.25.10">
    <property type="entry name" value="UDP-galactose 4-epimerase, domain 1"/>
    <property type="match status" value="1"/>
</dbReference>
<dbReference type="UniPathway" id="UPA00124"/>
<dbReference type="PANTHER" id="PTHR10491:SF4">
    <property type="entry name" value="METHIONINE ADENOSYLTRANSFERASE 2 SUBUNIT BETA"/>
    <property type="match status" value="1"/>
</dbReference>
<evidence type="ECO:0000256" key="6">
    <source>
        <dbReference type="RuleBase" id="RU364082"/>
    </source>
</evidence>
<dbReference type="EC" id="1.1.1.133" evidence="3 6"/>
<sequence length="299" mass="33347">MTPVNIWLYGATGQLGKAIVSQLADTSWLMMVEQERRAFARVGLCEHGASEPRSVPTVIINAAAFTNVERAEREPALAWMVNRDGVARLAALAKQHNALLVHFSTDYLFDGTGDRPWRESDDPTPLNVYGRSKWAGEQAIMASGCRYLILRTSWLHSPWRTNFLKTMLQLARDRDELQVVSDQIGAPTSATMLAEVTLMAIDRVLAKPELMGLYHVVASGAVSWFDYARFIFSKAHELGLIEKVPLLTSITSMDYGGVVDRPLNSRLDTQLFSESFSVHLPDWRVGVIATLQALSEELR</sequence>
<evidence type="ECO:0000256" key="5">
    <source>
        <dbReference type="ARBA" id="ARBA00048200"/>
    </source>
</evidence>
<dbReference type="InterPro" id="IPR029903">
    <property type="entry name" value="RmlD-like-bd"/>
</dbReference>
<dbReference type="CDD" id="cd05254">
    <property type="entry name" value="dTDP_HR_like_SDR_e"/>
    <property type="match status" value="1"/>
</dbReference>
<comment type="function">
    <text evidence="6">Catalyzes the reduction of dTDP-6-deoxy-L-lyxo-4-hexulose to yield dTDP-L-rhamnose.</text>
</comment>
<accession>A0A346ACU9</accession>
<evidence type="ECO:0000256" key="4">
    <source>
        <dbReference type="ARBA" id="ARBA00017099"/>
    </source>
</evidence>
<keyword evidence="6" id="KW-0521">NADP</keyword>
<evidence type="ECO:0000256" key="1">
    <source>
        <dbReference type="ARBA" id="ARBA00004781"/>
    </source>
</evidence>
<dbReference type="NCBIfam" id="TIGR01214">
    <property type="entry name" value="rmlD"/>
    <property type="match status" value="1"/>
</dbReference>
<dbReference type="InterPro" id="IPR036291">
    <property type="entry name" value="NAD(P)-bd_dom_sf"/>
</dbReference>
<dbReference type="AlphaFoldDB" id="A0A346ACU9"/>
<proteinExistence type="inferred from homology"/>
<dbReference type="InterPro" id="IPR005913">
    <property type="entry name" value="dTDP_dehydrorham_reduct"/>
</dbReference>
<evidence type="ECO:0000259" key="7">
    <source>
        <dbReference type="Pfam" id="PF04321"/>
    </source>
</evidence>
<dbReference type="PANTHER" id="PTHR10491">
    <property type="entry name" value="DTDP-4-DEHYDRORHAMNOSE REDUCTASE"/>
    <property type="match status" value="1"/>
</dbReference>
<dbReference type="SUPFAM" id="SSF51735">
    <property type="entry name" value="NAD(P)-binding Rossmann-fold domains"/>
    <property type="match status" value="1"/>
</dbReference>
<dbReference type="UniPathway" id="UPA00281"/>
<dbReference type="GO" id="GO:0008831">
    <property type="term" value="F:dTDP-4-dehydrorhamnose reductase activity"/>
    <property type="evidence" value="ECO:0007669"/>
    <property type="project" value="UniProtKB-EC"/>
</dbReference>
<name>A0A346ACU9_AERHY</name>
<dbReference type="GO" id="GO:0005829">
    <property type="term" value="C:cytosol"/>
    <property type="evidence" value="ECO:0007669"/>
    <property type="project" value="TreeGrafter"/>
</dbReference>
<evidence type="ECO:0000256" key="2">
    <source>
        <dbReference type="ARBA" id="ARBA00010944"/>
    </source>
</evidence>
<organism evidence="8">
    <name type="scientific">Aeromonas hydrophila</name>
    <dbReference type="NCBI Taxonomy" id="644"/>
    <lineage>
        <taxon>Bacteria</taxon>
        <taxon>Pseudomonadati</taxon>
        <taxon>Pseudomonadota</taxon>
        <taxon>Gammaproteobacteria</taxon>
        <taxon>Aeromonadales</taxon>
        <taxon>Aeromonadaceae</taxon>
        <taxon>Aeromonas</taxon>
    </lineage>
</organism>
<dbReference type="GO" id="GO:0009243">
    <property type="term" value="P:O antigen biosynthetic process"/>
    <property type="evidence" value="ECO:0007669"/>
    <property type="project" value="UniProtKB-UniPathway"/>
</dbReference>
<dbReference type="EMBL" id="MH449683">
    <property type="protein sequence ID" value="AXL05061.1"/>
    <property type="molecule type" value="Genomic_DNA"/>
</dbReference>
<evidence type="ECO:0000313" key="8">
    <source>
        <dbReference type="EMBL" id="AXL05061.1"/>
    </source>
</evidence>
<protein>
    <recommendedName>
        <fullName evidence="4 6">dTDP-4-dehydrorhamnose reductase</fullName>
        <ecNumber evidence="3 6">1.1.1.133</ecNumber>
    </recommendedName>
</protein>
<reference evidence="8" key="1">
    <citation type="submission" date="2018-06" db="EMBL/GenBank/DDBJ databases">
        <title>Genetic diversity of the Aeromonas Hydrophila O antigens and development of a suspension array for serotype detection.</title>
        <authorList>
            <person name="Cao H."/>
            <person name="Liu B."/>
        </authorList>
    </citation>
    <scope>NUCLEOTIDE SEQUENCE</scope>
    <source>
        <strain evidence="8">G5386</strain>
    </source>
</reference>
<evidence type="ECO:0000256" key="3">
    <source>
        <dbReference type="ARBA" id="ARBA00012929"/>
    </source>
</evidence>
<dbReference type="Pfam" id="PF04321">
    <property type="entry name" value="RmlD_sub_bind"/>
    <property type="match status" value="1"/>
</dbReference>
<comment type="similarity">
    <text evidence="2 6">Belongs to the dTDP-4-dehydrorhamnose reductase family.</text>
</comment>
<dbReference type="Gene3D" id="3.40.50.720">
    <property type="entry name" value="NAD(P)-binding Rossmann-like Domain"/>
    <property type="match status" value="1"/>
</dbReference>
<gene>
    <name evidence="8" type="primary">rmlD</name>
</gene>
<dbReference type="GO" id="GO:0019305">
    <property type="term" value="P:dTDP-rhamnose biosynthetic process"/>
    <property type="evidence" value="ECO:0007669"/>
    <property type="project" value="UniProtKB-UniPathway"/>
</dbReference>
<comment type="cofactor">
    <cofactor evidence="6">
        <name>Mg(2+)</name>
        <dbReference type="ChEBI" id="CHEBI:18420"/>
    </cofactor>
    <text evidence="6">Binds 1 Mg(2+) ion per monomer.</text>
</comment>
<comment type="pathway">
    <text evidence="1 6">Carbohydrate biosynthesis; dTDP-L-rhamnose biosynthesis.</text>
</comment>
<keyword evidence="6" id="KW-0560">Oxidoreductase</keyword>
<feature type="domain" description="RmlD-like substrate binding" evidence="7">
    <location>
        <begin position="5"/>
        <end position="294"/>
    </location>
</feature>
<comment type="catalytic activity">
    <reaction evidence="5 6">
        <text>dTDP-beta-L-rhamnose + NADP(+) = dTDP-4-dehydro-beta-L-rhamnose + NADPH + H(+)</text>
        <dbReference type="Rhea" id="RHEA:21796"/>
        <dbReference type="ChEBI" id="CHEBI:15378"/>
        <dbReference type="ChEBI" id="CHEBI:57510"/>
        <dbReference type="ChEBI" id="CHEBI:57783"/>
        <dbReference type="ChEBI" id="CHEBI:58349"/>
        <dbReference type="ChEBI" id="CHEBI:62830"/>
        <dbReference type="EC" id="1.1.1.133"/>
    </reaction>
</comment>